<dbReference type="OrthoDB" id="21413at2759"/>
<dbReference type="GO" id="GO:0019212">
    <property type="term" value="F:phosphatase inhibitor activity"/>
    <property type="evidence" value="ECO:0007669"/>
    <property type="project" value="TreeGrafter"/>
</dbReference>
<feature type="compositionally biased region" description="Low complexity" evidence="4">
    <location>
        <begin position="363"/>
        <end position="374"/>
    </location>
</feature>
<feature type="region of interest" description="Disordered" evidence="4">
    <location>
        <begin position="233"/>
        <end position="256"/>
    </location>
</feature>
<dbReference type="GO" id="GO:0000122">
    <property type="term" value="P:negative regulation of transcription by RNA polymerase II"/>
    <property type="evidence" value="ECO:0007669"/>
    <property type="project" value="TreeGrafter"/>
</dbReference>
<dbReference type="InterPro" id="IPR004127">
    <property type="entry name" value="Prefoldin_subunit_alpha"/>
</dbReference>
<dbReference type="GO" id="GO:0003714">
    <property type="term" value="F:transcription corepressor activity"/>
    <property type="evidence" value="ECO:0007669"/>
    <property type="project" value="TreeGrafter"/>
</dbReference>
<dbReference type="InterPro" id="IPR052255">
    <property type="entry name" value="RNA_pol_II_subunit5-mediator"/>
</dbReference>
<dbReference type="STRING" id="337451.A0A3S3MQ61"/>
<dbReference type="GO" id="GO:0003682">
    <property type="term" value="F:chromatin binding"/>
    <property type="evidence" value="ECO:0007669"/>
    <property type="project" value="TreeGrafter"/>
</dbReference>
<evidence type="ECO:0000256" key="4">
    <source>
        <dbReference type="SAM" id="MobiDB-lite"/>
    </source>
</evidence>
<evidence type="ECO:0000256" key="3">
    <source>
        <dbReference type="ARBA" id="ARBA00038295"/>
    </source>
</evidence>
<feature type="compositionally biased region" description="Polar residues" evidence="4">
    <location>
        <begin position="237"/>
        <end position="256"/>
    </location>
</feature>
<keyword evidence="2" id="KW-0539">Nucleus</keyword>
<accession>A0A3S3MQ61</accession>
<dbReference type="SUPFAM" id="SSF46579">
    <property type="entry name" value="Prefoldin"/>
    <property type="match status" value="1"/>
</dbReference>
<keyword evidence="6" id="KW-1185">Reference proteome</keyword>
<comment type="subcellular location">
    <subcellularLocation>
        <location evidence="1">Nucleus</location>
    </subcellularLocation>
</comment>
<gene>
    <name evidence="5" type="ORF">CKAN_00104600</name>
</gene>
<protein>
    <submittedName>
        <fullName evidence="5">RNA polymerase II subunit 5-mediating protein isoform X2</fullName>
    </submittedName>
</protein>
<dbReference type="Gene3D" id="1.10.287.370">
    <property type="match status" value="1"/>
</dbReference>
<dbReference type="CDD" id="cd23159">
    <property type="entry name" value="Prefoldin_URI1"/>
    <property type="match status" value="1"/>
</dbReference>
<proteinExistence type="inferred from homology"/>
<name>A0A3S3MQ61_9MAGN</name>
<dbReference type="Proteomes" id="UP000283530">
    <property type="component" value="Unassembled WGS sequence"/>
</dbReference>
<dbReference type="InterPro" id="IPR009053">
    <property type="entry name" value="Prefoldin"/>
</dbReference>
<comment type="caution">
    <text evidence="5">The sequence shown here is derived from an EMBL/GenBank/DDBJ whole genome shotgun (WGS) entry which is preliminary data.</text>
</comment>
<organism evidence="5 6">
    <name type="scientific">Cinnamomum micranthum f. kanehirae</name>
    <dbReference type="NCBI Taxonomy" id="337451"/>
    <lineage>
        <taxon>Eukaryota</taxon>
        <taxon>Viridiplantae</taxon>
        <taxon>Streptophyta</taxon>
        <taxon>Embryophyta</taxon>
        <taxon>Tracheophyta</taxon>
        <taxon>Spermatophyta</taxon>
        <taxon>Magnoliopsida</taxon>
        <taxon>Magnoliidae</taxon>
        <taxon>Laurales</taxon>
        <taxon>Lauraceae</taxon>
        <taxon>Cinnamomum</taxon>
    </lineage>
</organism>
<reference evidence="5 6" key="1">
    <citation type="journal article" date="2019" name="Nat. Plants">
        <title>Stout camphor tree genome fills gaps in understanding of flowering plant genome evolution.</title>
        <authorList>
            <person name="Chaw S.M."/>
            <person name="Liu Y.C."/>
            <person name="Wu Y.W."/>
            <person name="Wang H.Y."/>
            <person name="Lin C.I."/>
            <person name="Wu C.S."/>
            <person name="Ke H.M."/>
            <person name="Chang L.Y."/>
            <person name="Hsu C.Y."/>
            <person name="Yang H.T."/>
            <person name="Sudianto E."/>
            <person name="Hsu M.H."/>
            <person name="Wu K.P."/>
            <person name="Wang L.N."/>
            <person name="Leebens-Mack J.H."/>
            <person name="Tsai I.J."/>
        </authorList>
    </citation>
    <scope>NUCLEOTIDE SEQUENCE [LARGE SCALE GENOMIC DNA]</scope>
    <source>
        <strain evidence="6">cv. Chaw 1501</strain>
        <tissue evidence="5">Young leaves</tissue>
    </source>
</reference>
<dbReference type="GO" id="GO:0009409">
    <property type="term" value="P:response to cold"/>
    <property type="evidence" value="ECO:0007669"/>
    <property type="project" value="UniProtKB-ARBA"/>
</dbReference>
<evidence type="ECO:0000313" key="5">
    <source>
        <dbReference type="EMBL" id="RWR72805.1"/>
    </source>
</evidence>
<evidence type="ECO:0000313" key="6">
    <source>
        <dbReference type="Proteomes" id="UP000283530"/>
    </source>
</evidence>
<dbReference type="GO" id="GO:0006457">
    <property type="term" value="P:protein folding"/>
    <property type="evidence" value="ECO:0007669"/>
    <property type="project" value="UniProtKB-ARBA"/>
</dbReference>
<feature type="region of interest" description="Disordered" evidence="4">
    <location>
        <begin position="314"/>
        <end position="391"/>
    </location>
</feature>
<comment type="similarity">
    <text evidence="3">Belongs to the RNA polymerase II subunit 5-mediating protein family.</text>
</comment>
<feature type="compositionally biased region" description="Basic and acidic residues" evidence="4">
    <location>
        <begin position="314"/>
        <end position="332"/>
    </location>
</feature>
<sequence length="391" mass="43075">MADGVPKGTVKPLASLISVEEAQNAAKRVHEAIEEREKEASYIERFITENNNLFKLVHTLPDQLSHPIMVPFGKAAFFPGRLIHTNEFLVLLGDGYYADQTSRQTAEILHRRGNVLESKLESLKAMMLDLQAEASFFESTASEAADGLVEIREDYIEEQPTEQKSESGLSKPNIISDDEECAQAMSRMDVLEKLEEEACSDDEDNDFECSSMFSALKLNDRVQKFMDENRFSAASLGPSSGNCTQTSPSEKSTRTNPDLYKFDGAKAHLVAEDESPCVKAISASGMVKSNVTERPLFLSTSKEGRADCGSKIEEVPTIHHSKKEKDFGDNVGDRPAVNRADHQKAFTGSIVEHSHGMPSKQTSESSDLSQVSSSNAPTKPVSRFKMQKGGR</sequence>
<dbReference type="PANTHER" id="PTHR15111">
    <property type="entry name" value="RNA POLYMERASE II SUBUNIT 5-MEDIATING PROTEIN NNX3"/>
    <property type="match status" value="1"/>
</dbReference>
<dbReference type="Pfam" id="PF02996">
    <property type="entry name" value="Prefoldin"/>
    <property type="match status" value="1"/>
</dbReference>
<dbReference type="PANTHER" id="PTHR15111:SF0">
    <property type="entry name" value="UNCONVENTIONAL PREFOLDIN RPB5 INTERACTOR 1"/>
    <property type="match status" value="1"/>
</dbReference>
<dbReference type="GO" id="GO:0005634">
    <property type="term" value="C:nucleus"/>
    <property type="evidence" value="ECO:0007669"/>
    <property type="project" value="UniProtKB-SubCell"/>
</dbReference>
<dbReference type="EMBL" id="QPKB01000001">
    <property type="protein sequence ID" value="RWR72805.1"/>
    <property type="molecule type" value="Genomic_DNA"/>
</dbReference>
<evidence type="ECO:0000256" key="2">
    <source>
        <dbReference type="ARBA" id="ARBA00023242"/>
    </source>
</evidence>
<evidence type="ECO:0000256" key="1">
    <source>
        <dbReference type="ARBA" id="ARBA00004123"/>
    </source>
</evidence>
<dbReference type="AlphaFoldDB" id="A0A3S3MQ61"/>